<feature type="coiled-coil region" evidence="1">
    <location>
        <begin position="98"/>
        <end position="147"/>
    </location>
</feature>
<reference evidence="2" key="1">
    <citation type="journal article" date="2022" name="Int. J. Mol. Sci.">
        <title>Draft Genome of Tanacetum Coccineum: Genomic Comparison of Closely Related Tanacetum-Family Plants.</title>
        <authorList>
            <person name="Yamashiro T."/>
            <person name="Shiraishi A."/>
            <person name="Nakayama K."/>
            <person name="Satake H."/>
        </authorList>
    </citation>
    <scope>NUCLEOTIDE SEQUENCE</scope>
</reference>
<accession>A0ABQ4YMP9</accession>
<dbReference type="EMBL" id="BQNB010010575">
    <property type="protein sequence ID" value="GJS79129.1"/>
    <property type="molecule type" value="Genomic_DNA"/>
</dbReference>
<keyword evidence="1" id="KW-0175">Coiled coil</keyword>
<keyword evidence="3" id="KW-1185">Reference proteome</keyword>
<protein>
    <submittedName>
        <fullName evidence="2">Uncharacterized protein</fullName>
    </submittedName>
</protein>
<reference evidence="2" key="2">
    <citation type="submission" date="2022-01" db="EMBL/GenBank/DDBJ databases">
        <authorList>
            <person name="Yamashiro T."/>
            <person name="Shiraishi A."/>
            <person name="Satake H."/>
            <person name="Nakayama K."/>
        </authorList>
    </citation>
    <scope>NUCLEOTIDE SEQUENCE</scope>
</reference>
<name>A0ABQ4YMP9_9ASTR</name>
<proteinExistence type="predicted"/>
<evidence type="ECO:0000313" key="3">
    <source>
        <dbReference type="Proteomes" id="UP001151760"/>
    </source>
</evidence>
<dbReference type="Proteomes" id="UP001151760">
    <property type="component" value="Unassembled WGS sequence"/>
</dbReference>
<sequence length="273" mass="30119">MIPRGSLRHSEGSGRGFTGKLLAFLLRCSQLREVSIRLLTASSLPSFQTLGFFYINCFLNLLISKIALEALEVSFDVIVLKFKFALDTSSASNAIFEINKLRKQLQGKDDTIRNLETQINITRMLNVGSTEEKLSALTAENTKLKAQVTGKTSSGPSTSVTNQVLDHRNVTLRFLRVKKPLLEPAKTVPKRGPSEIIVLCRIKVCGNAGRDIRSKTPTQKGNGNPSERSWNINQLANLLLRSKASVDSPLEAISHYLGSYPSLGSWNLLEFAT</sequence>
<evidence type="ECO:0000256" key="1">
    <source>
        <dbReference type="SAM" id="Coils"/>
    </source>
</evidence>
<comment type="caution">
    <text evidence="2">The sequence shown here is derived from an EMBL/GenBank/DDBJ whole genome shotgun (WGS) entry which is preliminary data.</text>
</comment>
<organism evidence="2 3">
    <name type="scientific">Tanacetum coccineum</name>
    <dbReference type="NCBI Taxonomy" id="301880"/>
    <lineage>
        <taxon>Eukaryota</taxon>
        <taxon>Viridiplantae</taxon>
        <taxon>Streptophyta</taxon>
        <taxon>Embryophyta</taxon>
        <taxon>Tracheophyta</taxon>
        <taxon>Spermatophyta</taxon>
        <taxon>Magnoliopsida</taxon>
        <taxon>eudicotyledons</taxon>
        <taxon>Gunneridae</taxon>
        <taxon>Pentapetalae</taxon>
        <taxon>asterids</taxon>
        <taxon>campanulids</taxon>
        <taxon>Asterales</taxon>
        <taxon>Asteraceae</taxon>
        <taxon>Asteroideae</taxon>
        <taxon>Anthemideae</taxon>
        <taxon>Anthemidinae</taxon>
        <taxon>Tanacetum</taxon>
    </lineage>
</organism>
<evidence type="ECO:0000313" key="2">
    <source>
        <dbReference type="EMBL" id="GJS79129.1"/>
    </source>
</evidence>
<gene>
    <name evidence="2" type="ORF">Tco_0729010</name>
</gene>